<evidence type="ECO:0000256" key="2">
    <source>
        <dbReference type="ARBA" id="ARBA00006156"/>
    </source>
</evidence>
<evidence type="ECO:0000256" key="1">
    <source>
        <dbReference type="ARBA" id="ARBA00004651"/>
    </source>
</evidence>
<dbReference type="PRINTS" id="PR00952">
    <property type="entry name" value="TYPE3IMQPROT"/>
</dbReference>
<evidence type="ECO:0000256" key="4">
    <source>
        <dbReference type="ARBA" id="ARBA00022692"/>
    </source>
</evidence>
<keyword evidence="6 7" id="KW-0472">Membrane</keyword>
<keyword evidence="8" id="KW-0969">Cilium</keyword>
<dbReference type="RefSeq" id="WP_235704616.1">
    <property type="nucleotide sequence ID" value="NZ_JAKGBZ010000022.1"/>
</dbReference>
<organism evidence="8 9">
    <name type="scientific">Acidiphilium iwatense</name>
    <dbReference type="NCBI Taxonomy" id="768198"/>
    <lineage>
        <taxon>Bacteria</taxon>
        <taxon>Pseudomonadati</taxon>
        <taxon>Pseudomonadota</taxon>
        <taxon>Alphaproteobacteria</taxon>
        <taxon>Acetobacterales</taxon>
        <taxon>Acidocellaceae</taxon>
        <taxon>Acidiphilium</taxon>
    </lineage>
</organism>
<name>A0ABS9DXJ7_9PROT</name>
<keyword evidence="8" id="KW-0282">Flagellum</keyword>
<keyword evidence="5 7" id="KW-1133">Transmembrane helix</keyword>
<reference evidence="8 9" key="1">
    <citation type="submission" date="2022-01" db="EMBL/GenBank/DDBJ databases">
        <authorList>
            <person name="Won M."/>
            <person name="Kim S.-J."/>
            <person name="Kwon S.-W."/>
        </authorList>
    </citation>
    <scope>NUCLEOTIDE SEQUENCE [LARGE SCALE GENOMIC DNA]</scope>
    <source>
        <strain evidence="8 9">KCTC 23505</strain>
    </source>
</reference>
<gene>
    <name evidence="8" type="ORF">L2A60_11975</name>
</gene>
<evidence type="ECO:0000256" key="5">
    <source>
        <dbReference type="ARBA" id="ARBA00022989"/>
    </source>
</evidence>
<keyword evidence="8" id="KW-0966">Cell projection</keyword>
<dbReference type="InterPro" id="IPR002191">
    <property type="entry name" value="Bac_export_3"/>
</dbReference>
<evidence type="ECO:0000256" key="6">
    <source>
        <dbReference type="ARBA" id="ARBA00023136"/>
    </source>
</evidence>
<comment type="subcellular location">
    <subcellularLocation>
        <location evidence="1">Cell membrane</location>
        <topology evidence="1">Multi-pass membrane protein</topology>
    </subcellularLocation>
</comment>
<keyword evidence="9" id="KW-1185">Reference proteome</keyword>
<sequence length="90" mass="9319">MTDPSIAVMLHEALYLAARLAGPPLIASLATGLVISLLQAVTQINEASLVFLPKVAAIVGVILVMGGFMQSALLQFAHALFTSMIGVGRS</sequence>
<evidence type="ECO:0000313" key="8">
    <source>
        <dbReference type="EMBL" id="MCF3947394.1"/>
    </source>
</evidence>
<comment type="similarity">
    <text evidence="2">Belongs to the FliQ/MopD/SpaQ family.</text>
</comment>
<dbReference type="EMBL" id="JAKGBZ010000022">
    <property type="protein sequence ID" value="MCF3947394.1"/>
    <property type="molecule type" value="Genomic_DNA"/>
</dbReference>
<dbReference type="Pfam" id="PF01313">
    <property type="entry name" value="Bac_export_3"/>
    <property type="match status" value="1"/>
</dbReference>
<dbReference type="PANTHER" id="PTHR34040">
    <property type="entry name" value="FLAGELLAR BIOSYNTHETIC PROTEIN FLIQ"/>
    <property type="match status" value="1"/>
</dbReference>
<evidence type="ECO:0000256" key="7">
    <source>
        <dbReference type="SAM" id="Phobius"/>
    </source>
</evidence>
<feature type="transmembrane region" description="Helical" evidence="7">
    <location>
        <begin position="20"/>
        <end position="38"/>
    </location>
</feature>
<dbReference type="PANTHER" id="PTHR34040:SF2">
    <property type="entry name" value="FLAGELLAR BIOSYNTHETIC PROTEIN FLIQ"/>
    <property type="match status" value="1"/>
</dbReference>
<accession>A0ABS9DXJ7</accession>
<keyword evidence="3" id="KW-1003">Cell membrane</keyword>
<comment type="caution">
    <text evidence="8">The sequence shown here is derived from an EMBL/GenBank/DDBJ whole genome shotgun (WGS) entry which is preliminary data.</text>
</comment>
<dbReference type="PIRSF" id="PIRSF004669">
    <property type="entry name" value="FliQ"/>
    <property type="match status" value="1"/>
</dbReference>
<feature type="transmembrane region" description="Helical" evidence="7">
    <location>
        <begin position="50"/>
        <end position="74"/>
    </location>
</feature>
<protein>
    <submittedName>
        <fullName evidence="8">Flagellar biosynthetic protein FliQ</fullName>
    </submittedName>
</protein>
<proteinExistence type="inferred from homology"/>
<evidence type="ECO:0000313" key="9">
    <source>
        <dbReference type="Proteomes" id="UP001521209"/>
    </source>
</evidence>
<keyword evidence="4 7" id="KW-0812">Transmembrane</keyword>
<evidence type="ECO:0000256" key="3">
    <source>
        <dbReference type="ARBA" id="ARBA00022475"/>
    </source>
</evidence>
<dbReference type="Proteomes" id="UP001521209">
    <property type="component" value="Unassembled WGS sequence"/>
</dbReference>